<keyword evidence="1" id="KW-0378">Hydrolase</keyword>
<dbReference type="Gene3D" id="3.30.457.10">
    <property type="entry name" value="Copper amine oxidase-like, N-terminal domain"/>
    <property type="match status" value="1"/>
</dbReference>
<dbReference type="InterPro" id="IPR012854">
    <property type="entry name" value="Cu_amine_oxidase-like_N"/>
</dbReference>
<dbReference type="SMART" id="SM00646">
    <property type="entry name" value="Ami_3"/>
    <property type="match status" value="1"/>
</dbReference>
<accession>A0A8J4H6L0</accession>
<dbReference type="GO" id="GO:0008745">
    <property type="term" value="F:N-acetylmuramoyl-L-alanine amidase activity"/>
    <property type="evidence" value="ECO:0007669"/>
    <property type="project" value="InterPro"/>
</dbReference>
<feature type="region of interest" description="Disordered" evidence="2">
    <location>
        <begin position="1"/>
        <end position="21"/>
    </location>
</feature>
<dbReference type="PANTHER" id="PTHR30404:SF0">
    <property type="entry name" value="N-ACETYLMURAMOYL-L-ALANINE AMIDASE AMIC"/>
    <property type="match status" value="1"/>
</dbReference>
<dbReference type="Pfam" id="PF01520">
    <property type="entry name" value="Amidase_3"/>
    <property type="match status" value="1"/>
</dbReference>
<evidence type="ECO:0000256" key="2">
    <source>
        <dbReference type="SAM" id="MobiDB-lite"/>
    </source>
</evidence>
<dbReference type="AlphaFoldDB" id="A0A8J4H6L0"/>
<protein>
    <recommendedName>
        <fullName evidence="3">MurNAc-LAA domain-containing protein</fullName>
    </recommendedName>
</protein>
<dbReference type="InterPro" id="IPR002508">
    <property type="entry name" value="MurNAc-LAA_cat"/>
</dbReference>
<dbReference type="SUPFAM" id="SSF53187">
    <property type="entry name" value="Zn-dependent exopeptidases"/>
    <property type="match status" value="1"/>
</dbReference>
<sequence>MKIVIDAGHGPNTPGKRTPDDSMREFHFNSVTARYARDELLKYEGVEVLFTHADEGSRDVPLKERTDKANAWKAAVLVSIHANAYGSTWNDVQGIETFVYSTRPAAAIKLAEAVQQNLLMGTGRKNRGVKADNLHMLRESNMTSILVECGFMTNYEEADLLKSDIYRRKCAKAIVAGIVETYGLRREADANPKVDGKANVVLNGAPAPDGFIASGATYVPVRFIAEAFGARVTWDGNSKTVFIEKGDS</sequence>
<proteinExistence type="predicted"/>
<dbReference type="Gene3D" id="3.40.630.40">
    <property type="entry name" value="Zn-dependent exopeptidases"/>
    <property type="match status" value="1"/>
</dbReference>
<reference evidence="4" key="1">
    <citation type="submission" date="2021-04" db="EMBL/GenBank/DDBJ databases">
        <title>Draft genome sequence of Xylanibacillus composti strain K13.</title>
        <authorList>
            <person name="Uke A."/>
            <person name="Chhe C."/>
            <person name="Baramee S."/>
            <person name="Kosugi A."/>
        </authorList>
    </citation>
    <scope>NUCLEOTIDE SEQUENCE</scope>
    <source>
        <strain evidence="4">K13</strain>
    </source>
</reference>
<dbReference type="GO" id="GO:0030288">
    <property type="term" value="C:outer membrane-bounded periplasmic space"/>
    <property type="evidence" value="ECO:0007669"/>
    <property type="project" value="TreeGrafter"/>
</dbReference>
<dbReference type="InterPro" id="IPR036582">
    <property type="entry name" value="Mao_N_sf"/>
</dbReference>
<dbReference type="Proteomes" id="UP000677918">
    <property type="component" value="Unassembled WGS sequence"/>
</dbReference>
<dbReference type="SUPFAM" id="SSF55383">
    <property type="entry name" value="Copper amine oxidase, domain N"/>
    <property type="match status" value="1"/>
</dbReference>
<dbReference type="RefSeq" id="WP_213413592.1">
    <property type="nucleotide sequence ID" value="NZ_BOVK01000058.1"/>
</dbReference>
<dbReference type="PANTHER" id="PTHR30404">
    <property type="entry name" value="N-ACETYLMURAMOYL-L-ALANINE AMIDASE"/>
    <property type="match status" value="1"/>
</dbReference>
<dbReference type="Pfam" id="PF07833">
    <property type="entry name" value="Cu_amine_oxidN1"/>
    <property type="match status" value="1"/>
</dbReference>
<dbReference type="EMBL" id="BOVK01000058">
    <property type="protein sequence ID" value="GIQ70781.1"/>
    <property type="molecule type" value="Genomic_DNA"/>
</dbReference>
<dbReference type="InterPro" id="IPR050695">
    <property type="entry name" value="N-acetylmuramoyl_amidase_3"/>
</dbReference>
<keyword evidence="5" id="KW-1185">Reference proteome</keyword>
<evidence type="ECO:0000256" key="1">
    <source>
        <dbReference type="ARBA" id="ARBA00022801"/>
    </source>
</evidence>
<name>A0A8J4H6L0_9BACL</name>
<dbReference type="CDD" id="cd02696">
    <property type="entry name" value="MurNAc-LAA"/>
    <property type="match status" value="1"/>
</dbReference>
<gene>
    <name evidence="4" type="ORF">XYCOK13_36050</name>
</gene>
<dbReference type="GO" id="GO:0009253">
    <property type="term" value="P:peptidoglycan catabolic process"/>
    <property type="evidence" value="ECO:0007669"/>
    <property type="project" value="InterPro"/>
</dbReference>
<evidence type="ECO:0000259" key="3">
    <source>
        <dbReference type="SMART" id="SM00646"/>
    </source>
</evidence>
<evidence type="ECO:0000313" key="4">
    <source>
        <dbReference type="EMBL" id="GIQ70781.1"/>
    </source>
</evidence>
<evidence type="ECO:0000313" key="5">
    <source>
        <dbReference type="Proteomes" id="UP000677918"/>
    </source>
</evidence>
<comment type="caution">
    <text evidence="4">The sequence shown here is derived from an EMBL/GenBank/DDBJ whole genome shotgun (WGS) entry which is preliminary data.</text>
</comment>
<organism evidence="4 5">
    <name type="scientific">Xylanibacillus composti</name>
    <dbReference type="NCBI Taxonomy" id="1572762"/>
    <lineage>
        <taxon>Bacteria</taxon>
        <taxon>Bacillati</taxon>
        <taxon>Bacillota</taxon>
        <taxon>Bacilli</taxon>
        <taxon>Bacillales</taxon>
        <taxon>Paenibacillaceae</taxon>
        <taxon>Xylanibacillus</taxon>
    </lineage>
</organism>
<feature type="domain" description="MurNAc-LAA" evidence="3">
    <location>
        <begin position="66"/>
        <end position="179"/>
    </location>
</feature>